<dbReference type="eggNOG" id="COG0526">
    <property type="taxonomic scope" value="Bacteria"/>
</dbReference>
<dbReference type="PROSITE" id="PS51352">
    <property type="entry name" value="THIOREDOXIN_2"/>
    <property type="match status" value="1"/>
</dbReference>
<dbReference type="GO" id="GO:0016209">
    <property type="term" value="F:antioxidant activity"/>
    <property type="evidence" value="ECO:0007669"/>
    <property type="project" value="InterPro"/>
</dbReference>
<dbReference type="HOGENOM" id="CLU_1414283_0_0_10"/>
<dbReference type="EnsemblBacteria" id="ABC43816">
    <property type="protein sequence ID" value="ABC43816"/>
    <property type="gene ID" value="SRU_0156"/>
</dbReference>
<proteinExistence type="predicted"/>
<protein>
    <submittedName>
        <fullName evidence="2">Thiol:disulfide interchange protein tlpA, putative</fullName>
    </submittedName>
</protein>
<dbReference type="SUPFAM" id="SSF52833">
    <property type="entry name" value="Thioredoxin-like"/>
    <property type="match status" value="1"/>
</dbReference>
<dbReference type="EMBL" id="CP000159">
    <property type="protein sequence ID" value="ABC43816.1"/>
    <property type="molecule type" value="Genomic_DNA"/>
</dbReference>
<gene>
    <name evidence="2" type="ordered locus">SRU_0156</name>
</gene>
<dbReference type="CDD" id="cd02966">
    <property type="entry name" value="TlpA_like_family"/>
    <property type="match status" value="1"/>
</dbReference>
<dbReference type="AlphaFoldDB" id="Q2S672"/>
<organism evidence="2 3">
    <name type="scientific">Salinibacter ruber (strain DSM 13855 / M31)</name>
    <dbReference type="NCBI Taxonomy" id="309807"/>
    <lineage>
        <taxon>Bacteria</taxon>
        <taxon>Pseudomonadati</taxon>
        <taxon>Rhodothermota</taxon>
        <taxon>Rhodothermia</taxon>
        <taxon>Rhodothermales</taxon>
        <taxon>Salinibacteraceae</taxon>
        <taxon>Salinibacter</taxon>
    </lineage>
</organism>
<dbReference type="OrthoDB" id="9815205at2"/>
<dbReference type="InterPro" id="IPR036249">
    <property type="entry name" value="Thioredoxin-like_sf"/>
</dbReference>
<dbReference type="InterPro" id="IPR013766">
    <property type="entry name" value="Thioredoxin_domain"/>
</dbReference>
<dbReference type="Proteomes" id="UP000008674">
    <property type="component" value="Chromosome"/>
</dbReference>
<dbReference type="PATRIC" id="fig|309807.25.peg.168"/>
<dbReference type="PANTHER" id="PTHR42852">
    <property type="entry name" value="THIOL:DISULFIDE INTERCHANGE PROTEIN DSBE"/>
    <property type="match status" value="1"/>
</dbReference>
<name>Q2S672_SALRD</name>
<dbReference type="KEGG" id="sru:SRU_0156"/>
<dbReference type="STRING" id="309807.SRU_0156"/>
<dbReference type="PANTHER" id="PTHR42852:SF13">
    <property type="entry name" value="PROTEIN DIPZ"/>
    <property type="match status" value="1"/>
</dbReference>
<feature type="domain" description="Thioredoxin" evidence="1">
    <location>
        <begin position="64"/>
        <end position="215"/>
    </location>
</feature>
<accession>Q2S672</accession>
<evidence type="ECO:0000313" key="2">
    <source>
        <dbReference type="EMBL" id="ABC43816.1"/>
    </source>
</evidence>
<evidence type="ECO:0000313" key="3">
    <source>
        <dbReference type="Proteomes" id="UP000008674"/>
    </source>
</evidence>
<reference evidence="2 3" key="1">
    <citation type="journal article" date="2005" name="Proc. Natl. Acad. Sci. U.S.A.">
        <title>The genome of Salinibacter ruber: convergence and gene exchange among hyperhalophilic bacteria and archaea.</title>
        <authorList>
            <person name="Mongodin E.F."/>
            <person name="Nelson K.E."/>
            <person name="Daugherty S."/>
            <person name="Deboy R.T."/>
            <person name="Wister J."/>
            <person name="Khouri H."/>
            <person name="Weidman J."/>
            <person name="Walsh D.A."/>
            <person name="Papke R.T."/>
            <person name="Sanchez Perez G."/>
            <person name="Sharma A.K."/>
            <person name="Nesbo C.L."/>
            <person name="MacLeod D."/>
            <person name="Bapteste E."/>
            <person name="Doolittle W.F."/>
            <person name="Charlebois R.L."/>
            <person name="Legault B."/>
            <person name="Rodriguez-Valera F."/>
        </authorList>
    </citation>
    <scope>NUCLEOTIDE SEQUENCE [LARGE SCALE GENOMIC DNA]</scope>
    <source>
        <strain evidence="3">DSM 13855 / CECT 5946 / M31</strain>
    </source>
</reference>
<sequence length="216" mass="23182">MAPNPFGRVAPLPRRSSFGASFDSMPNPSVPHCYLKARVLVLAVSAASLLGLSAGAARAQPGPAEIGKQVPGFEIEALQDSGRAITPSDFEGRYVLLNLWATWCAPCIEKLPALREARRRYSPERLAILNVSFDRSRPKATAFLEKREMPGRHAHASGGLMGEFGDKFARMPTESGSGKVRGLPNMTLIGPKGKVADIAAGESADLLEMLSERLGR</sequence>
<evidence type="ECO:0000259" key="1">
    <source>
        <dbReference type="PROSITE" id="PS51352"/>
    </source>
</evidence>
<dbReference type="InterPro" id="IPR000866">
    <property type="entry name" value="AhpC/TSA"/>
</dbReference>
<dbReference type="InterPro" id="IPR050553">
    <property type="entry name" value="Thioredoxin_ResA/DsbE_sf"/>
</dbReference>
<keyword evidence="3" id="KW-1185">Reference proteome</keyword>
<dbReference type="Gene3D" id="3.40.30.10">
    <property type="entry name" value="Glutaredoxin"/>
    <property type="match status" value="1"/>
</dbReference>
<dbReference type="Pfam" id="PF00578">
    <property type="entry name" value="AhpC-TSA"/>
    <property type="match status" value="1"/>
</dbReference>
<dbReference type="GO" id="GO:0016491">
    <property type="term" value="F:oxidoreductase activity"/>
    <property type="evidence" value="ECO:0007669"/>
    <property type="project" value="InterPro"/>
</dbReference>